<dbReference type="AlphaFoldDB" id="A0A3G8H6V3"/>
<organism evidence="3 4">
    <name type="scientific">Cupriavidus pauculus</name>
    <dbReference type="NCBI Taxonomy" id="82633"/>
    <lineage>
        <taxon>Bacteria</taxon>
        <taxon>Pseudomonadati</taxon>
        <taxon>Pseudomonadota</taxon>
        <taxon>Betaproteobacteria</taxon>
        <taxon>Burkholderiales</taxon>
        <taxon>Burkholderiaceae</taxon>
        <taxon>Cupriavidus</taxon>
    </lineage>
</organism>
<dbReference type="PROSITE" id="PS51257">
    <property type="entry name" value="PROKAR_LIPOPROTEIN"/>
    <property type="match status" value="1"/>
</dbReference>
<dbReference type="EMBL" id="CP033970">
    <property type="protein sequence ID" value="AZG16277.1"/>
    <property type="molecule type" value="Genomic_DNA"/>
</dbReference>
<feature type="chain" id="PRO_5018151106" evidence="2">
    <location>
        <begin position="26"/>
        <end position="582"/>
    </location>
</feature>
<sequence length="582" mass="61299">MQRTQRPLSFPGSLALALLTSAVLAACGGGGDGGEAATQTSATTATTAPGTPVTATPAEPVTATPTEPVAKPVSVVTPACSGCAAVDANTYAGSGVGVWQNPNATAAAVDMPISIAGLTGQDVTLVFTNQTGVPQTMPTIALTSSYMPTIAASAIQWDNGVNATKRRIADFNRDGWVALAGPRGTAPNRSSFGASSPLRAAGYVVGSPRNFYHEDNSSRSTTLVRTDTTSDGTVVNFWVEDSENDVAKVSPTIVNQLYAGFVPGGKIYDMLKQTGGPVWGPHAYGDLVDGSVPQPIDIVILNFDNNATPFGMVGYFFARNAIKMDPSTNPYSNESVSLYLDSETLYRGGADGMQSMLLTMAHEGMHMQNFYRRAVVKGPLYAFDTWLEEASAMMMEDFASQSIDPTYNAIRDVRFPNYVGYKAGSYNCSLLTWDAFGPSCDSYSVSGSLGGFLDRQLGLGFYKHLLSNVSSTDSVAVLDASIRATVPTSSLGEQLRRFAATSGALMKSPSPTGFGFPARAEGGFTLPVIDPQLYLPLRTLTQSVPATLQPYASLPVVRKAVSGTYSETVKVPAQSTLSVVIQ</sequence>
<feature type="region of interest" description="Disordered" evidence="1">
    <location>
        <begin position="31"/>
        <end position="66"/>
    </location>
</feature>
<evidence type="ECO:0000256" key="1">
    <source>
        <dbReference type="SAM" id="MobiDB-lite"/>
    </source>
</evidence>
<evidence type="ECO:0000313" key="4">
    <source>
        <dbReference type="Proteomes" id="UP000270411"/>
    </source>
</evidence>
<dbReference type="Proteomes" id="UP000270411">
    <property type="component" value="Chromosome 2"/>
</dbReference>
<protein>
    <submittedName>
        <fullName evidence="3">Hemagglutinin</fullName>
    </submittedName>
</protein>
<keyword evidence="2" id="KW-0732">Signal</keyword>
<reference evidence="4" key="1">
    <citation type="submission" date="2018-11" db="EMBL/GenBank/DDBJ databases">
        <title>FDA dAtabase for Regulatory Grade micrObial Sequences (FDA-ARGOS): Supporting development and validation of Infectious Disease Dx tests.</title>
        <authorList>
            <person name="Goldberg B."/>
            <person name="Campos J."/>
            <person name="Tallon L."/>
            <person name="Sadzewicz L."/>
            <person name="Zhao X."/>
            <person name="Vavikolanu K."/>
            <person name="Mehta A."/>
            <person name="Aluvathingal J."/>
            <person name="Nadendla S."/>
            <person name="Geyer C."/>
            <person name="Nandy P."/>
            <person name="Yan Y."/>
            <person name="Sichtig H."/>
        </authorList>
    </citation>
    <scope>NUCLEOTIDE SEQUENCE [LARGE SCALE GENOMIC DNA]</scope>
    <source>
        <strain evidence="4">FDAARGOS_614</strain>
    </source>
</reference>
<dbReference type="KEGG" id="cpau:EHF44_23060"/>
<dbReference type="OrthoDB" id="8949730at2"/>
<dbReference type="RefSeq" id="WP_124686007.1">
    <property type="nucleotide sequence ID" value="NZ_CP033970.1"/>
</dbReference>
<feature type="compositionally biased region" description="Low complexity" evidence="1">
    <location>
        <begin position="35"/>
        <end position="66"/>
    </location>
</feature>
<name>A0A3G8H6V3_9BURK</name>
<gene>
    <name evidence="3" type="ORF">EHF44_23060</name>
</gene>
<proteinExistence type="predicted"/>
<evidence type="ECO:0000256" key="2">
    <source>
        <dbReference type="SAM" id="SignalP"/>
    </source>
</evidence>
<evidence type="ECO:0000313" key="3">
    <source>
        <dbReference type="EMBL" id="AZG16277.1"/>
    </source>
</evidence>
<dbReference type="InterPro" id="IPR019501">
    <property type="entry name" value="Peptidase_M30_hyicolysin"/>
</dbReference>
<feature type="signal peptide" evidence="2">
    <location>
        <begin position="1"/>
        <end position="25"/>
    </location>
</feature>
<dbReference type="Pfam" id="PF10460">
    <property type="entry name" value="Peptidase_M30"/>
    <property type="match status" value="1"/>
</dbReference>
<accession>A0A3G8H6V3</accession>